<keyword evidence="5" id="KW-1133">Transmembrane helix</keyword>
<organism evidence="7 8">
    <name type="scientific">Novosphingobium resinovorum</name>
    <dbReference type="NCBI Taxonomy" id="158500"/>
    <lineage>
        <taxon>Bacteria</taxon>
        <taxon>Pseudomonadati</taxon>
        <taxon>Pseudomonadota</taxon>
        <taxon>Alphaproteobacteria</taxon>
        <taxon>Sphingomonadales</taxon>
        <taxon>Sphingomonadaceae</taxon>
        <taxon>Novosphingobium</taxon>
    </lineage>
</organism>
<dbReference type="PANTHER" id="PTHR13887:SF14">
    <property type="entry name" value="DISULFIDE BOND FORMATION PROTEIN D"/>
    <property type="match status" value="1"/>
</dbReference>
<name>A0A031JYJ4_9SPHN</name>
<sequence>MSTAGKFVMGIVGLAVVGGAGWYGGRIAVQHVVHDYILENPEILPQAMDELRRREAAKALGGVRQAVETPFPGAVLGNPDGKVTLVEFSDYACGYCRQSLPDVAQLIAKNPDLRIVVRELPIISPHSPDAAKMALAAAEQGKYAQFHDAMYKAGQVDAPTIEAVAKSIGLDMDRARRIAASPTVEAELGRSMEMAQRLGFSGTPSWIAGDKLIPGAVGFDQLSEAVKAARGA</sequence>
<dbReference type="PROSITE" id="PS51352">
    <property type="entry name" value="THIOREDOXIN_2"/>
    <property type="match status" value="1"/>
</dbReference>
<dbReference type="PANTHER" id="PTHR13887">
    <property type="entry name" value="GLUTATHIONE S-TRANSFERASE KAPPA"/>
    <property type="match status" value="1"/>
</dbReference>
<evidence type="ECO:0000256" key="1">
    <source>
        <dbReference type="ARBA" id="ARBA00022729"/>
    </source>
</evidence>
<evidence type="ECO:0000256" key="4">
    <source>
        <dbReference type="ARBA" id="ARBA00023284"/>
    </source>
</evidence>
<protein>
    <submittedName>
        <fullName evidence="7">DsbA oxidoreductase</fullName>
    </submittedName>
</protein>
<comment type="caution">
    <text evidence="7">The sequence shown here is derived from an EMBL/GenBank/DDBJ whole genome shotgun (WGS) entry which is preliminary data.</text>
</comment>
<dbReference type="RefSeq" id="WP_236727346.1">
    <property type="nucleotide sequence ID" value="NZ_JFYZ01000010.1"/>
</dbReference>
<proteinExistence type="predicted"/>
<keyword evidence="2" id="KW-0560">Oxidoreductase</keyword>
<dbReference type="Gene3D" id="3.40.30.10">
    <property type="entry name" value="Glutaredoxin"/>
    <property type="match status" value="1"/>
</dbReference>
<evidence type="ECO:0000256" key="3">
    <source>
        <dbReference type="ARBA" id="ARBA00023157"/>
    </source>
</evidence>
<reference evidence="7 8" key="1">
    <citation type="submission" date="2014-03" db="EMBL/GenBank/DDBJ databases">
        <title>Whole genome sequence of Novosphingobium resinovorum KF1.</title>
        <authorList>
            <person name="Gan H.M."/>
            <person name="Gan H.Y."/>
            <person name="Chew T.H."/>
            <person name="Savka M.A."/>
        </authorList>
    </citation>
    <scope>NUCLEOTIDE SEQUENCE [LARGE SCALE GENOMIC DNA]</scope>
    <source>
        <strain evidence="7 8">KF1</strain>
    </source>
</reference>
<keyword evidence="1" id="KW-0732">Signal</keyword>
<keyword evidence="5" id="KW-0472">Membrane</keyword>
<dbReference type="SUPFAM" id="SSF52833">
    <property type="entry name" value="Thioredoxin-like"/>
    <property type="match status" value="1"/>
</dbReference>
<dbReference type="EMBL" id="JFYZ01000010">
    <property type="protein sequence ID" value="EZP81999.1"/>
    <property type="molecule type" value="Genomic_DNA"/>
</dbReference>
<evidence type="ECO:0000259" key="6">
    <source>
        <dbReference type="PROSITE" id="PS51352"/>
    </source>
</evidence>
<keyword evidence="4" id="KW-0676">Redox-active center</keyword>
<dbReference type="InterPro" id="IPR041205">
    <property type="entry name" value="ScsC_N"/>
</dbReference>
<dbReference type="InterPro" id="IPR036249">
    <property type="entry name" value="Thioredoxin-like_sf"/>
</dbReference>
<dbReference type="Pfam" id="PF18312">
    <property type="entry name" value="ScsC_N"/>
    <property type="match status" value="1"/>
</dbReference>
<dbReference type="GO" id="GO:0016491">
    <property type="term" value="F:oxidoreductase activity"/>
    <property type="evidence" value="ECO:0007669"/>
    <property type="project" value="UniProtKB-KW"/>
</dbReference>
<dbReference type="Pfam" id="PF01323">
    <property type="entry name" value="DSBA"/>
    <property type="match status" value="1"/>
</dbReference>
<keyword evidence="3" id="KW-1015">Disulfide bond</keyword>
<dbReference type="AlphaFoldDB" id="A0A031JYJ4"/>
<accession>A0A031JYJ4</accession>
<dbReference type="eggNOG" id="COG1651">
    <property type="taxonomic scope" value="Bacteria"/>
</dbReference>
<keyword evidence="5" id="KW-0812">Transmembrane</keyword>
<gene>
    <name evidence="7" type="ORF">BV97_02021</name>
</gene>
<dbReference type="PATRIC" id="fig|158500.4.peg.2059"/>
<dbReference type="Proteomes" id="UP000024329">
    <property type="component" value="Unassembled WGS sequence"/>
</dbReference>
<dbReference type="CDD" id="cd03023">
    <property type="entry name" value="DsbA_Com1_like"/>
    <property type="match status" value="1"/>
</dbReference>
<feature type="domain" description="Thioredoxin" evidence="6">
    <location>
        <begin position="65"/>
        <end position="231"/>
    </location>
</feature>
<feature type="transmembrane region" description="Helical" evidence="5">
    <location>
        <begin position="7"/>
        <end position="25"/>
    </location>
</feature>
<evidence type="ECO:0000313" key="8">
    <source>
        <dbReference type="Proteomes" id="UP000024329"/>
    </source>
</evidence>
<dbReference type="InterPro" id="IPR013766">
    <property type="entry name" value="Thioredoxin_domain"/>
</dbReference>
<evidence type="ECO:0000256" key="5">
    <source>
        <dbReference type="SAM" id="Phobius"/>
    </source>
</evidence>
<evidence type="ECO:0000256" key="2">
    <source>
        <dbReference type="ARBA" id="ARBA00023002"/>
    </source>
</evidence>
<evidence type="ECO:0000313" key="7">
    <source>
        <dbReference type="EMBL" id="EZP81999.1"/>
    </source>
</evidence>
<dbReference type="InterPro" id="IPR001853">
    <property type="entry name" value="DSBA-like_thioredoxin_dom"/>
</dbReference>
<dbReference type="STRING" id="158500.BES08_14010"/>